<dbReference type="PROSITE" id="PS00409">
    <property type="entry name" value="PROKAR_NTER_METHYL"/>
    <property type="match status" value="1"/>
</dbReference>
<evidence type="ECO:0000259" key="1">
    <source>
        <dbReference type="Pfam" id="PF07596"/>
    </source>
</evidence>
<dbReference type="NCBIfam" id="TIGR02532">
    <property type="entry name" value="IV_pilin_GFxxxE"/>
    <property type="match status" value="1"/>
</dbReference>
<dbReference type="InterPro" id="IPR012902">
    <property type="entry name" value="N_methyl_site"/>
</dbReference>
<reference evidence="2 3" key="1">
    <citation type="submission" date="2019-08" db="EMBL/GenBank/DDBJ databases">
        <title>Deep-cultivation of Planctomycetes and their phenomic and genomic characterization uncovers novel biology.</title>
        <authorList>
            <person name="Wiegand S."/>
            <person name="Jogler M."/>
            <person name="Boedeker C."/>
            <person name="Pinto D."/>
            <person name="Vollmers J."/>
            <person name="Rivas-Marin E."/>
            <person name="Kohn T."/>
            <person name="Peeters S.H."/>
            <person name="Heuer A."/>
            <person name="Rast P."/>
            <person name="Oberbeckmann S."/>
            <person name="Bunk B."/>
            <person name="Jeske O."/>
            <person name="Meyerdierks A."/>
            <person name="Storesund J.E."/>
            <person name="Kallscheuer N."/>
            <person name="Luecker S."/>
            <person name="Lage O.M."/>
            <person name="Pohl T."/>
            <person name="Merkel B.J."/>
            <person name="Hornburger P."/>
            <person name="Mueller R.-W."/>
            <person name="Bruemmer F."/>
            <person name="Labrenz M."/>
            <person name="Spormann A.M."/>
            <person name="Op den Camp H."/>
            <person name="Overmann J."/>
            <person name="Amann R."/>
            <person name="Jetten M.S.M."/>
            <person name="Mascher T."/>
            <person name="Medema M.H."/>
            <person name="Devos D.P."/>
            <person name="Kaster A.-K."/>
            <person name="Ovreas L."/>
            <person name="Rohde M."/>
            <person name="Galperin M.Y."/>
            <person name="Jogler C."/>
        </authorList>
    </citation>
    <scope>NUCLEOTIDE SEQUENCE [LARGE SCALE GENOMIC DNA]</scope>
    <source>
        <strain evidence="2 3">UC8</strain>
    </source>
</reference>
<dbReference type="PANTHER" id="PTHR30093:SF2">
    <property type="entry name" value="TYPE II SECRETION SYSTEM PROTEIN H"/>
    <property type="match status" value="1"/>
</dbReference>
<gene>
    <name evidence="2" type="primary">xcpT_1</name>
    <name evidence="2" type="ORF">UC8_00350</name>
</gene>
<dbReference type="SUPFAM" id="SSF54523">
    <property type="entry name" value="Pili subunits"/>
    <property type="match status" value="1"/>
</dbReference>
<name>A0A5B9QK30_9BACT</name>
<evidence type="ECO:0000313" key="3">
    <source>
        <dbReference type="Proteomes" id="UP000325286"/>
    </source>
</evidence>
<dbReference type="InterPro" id="IPR027558">
    <property type="entry name" value="Pre_pil_HX9DG_C"/>
</dbReference>
<sequence length="350" mass="37141">MNMCVMFSSGRPAKGRRQGFTLVELLVVIAIIGVLVGLLLPAVQAAREAARRMSCSNNLKQLGLAMHNYHDTFGALPARQQGPNWTGGSSTGVPRWSAFVGLLPFFEQQTRYDQIKTGGYHAWHGNANSGYVGEIPTLVCPSDGLFSGTGPDRNAEYSPLNYGLVMGDHYAINANASRPDENIRGLFGYLVYSKFRDITDGLSNTIAMSEILVAPSDARIGRAVGASTTDPLACRAYLTGNFYTSGSLIAQFRCHGQRWQDGRPGYCAVTTILPPNSATCSSQASNGIYSSSSRHPGGVQAVMADGSVQFMPETIDTGNLSLPAATSGPSVYGVWGALGTKAGGEVNVNL</sequence>
<dbReference type="NCBIfam" id="TIGR04294">
    <property type="entry name" value="pre_pil_HX9DG"/>
    <property type="match status" value="1"/>
</dbReference>
<dbReference type="Proteomes" id="UP000325286">
    <property type="component" value="Chromosome"/>
</dbReference>
<protein>
    <submittedName>
        <fullName evidence="2">Type II secretion system protein G</fullName>
    </submittedName>
</protein>
<dbReference type="InterPro" id="IPR045584">
    <property type="entry name" value="Pilin-like"/>
</dbReference>
<dbReference type="Gene3D" id="3.30.700.10">
    <property type="entry name" value="Glycoprotein, Type 4 Pilin"/>
    <property type="match status" value="1"/>
</dbReference>
<dbReference type="KEGG" id="rul:UC8_00350"/>
<keyword evidence="3" id="KW-1185">Reference proteome</keyword>
<proteinExistence type="predicted"/>
<dbReference type="Pfam" id="PF07596">
    <property type="entry name" value="SBP_bac_10"/>
    <property type="match status" value="1"/>
</dbReference>
<dbReference type="InterPro" id="IPR011453">
    <property type="entry name" value="DUF1559"/>
</dbReference>
<dbReference type="RefSeq" id="WP_238388726.1">
    <property type="nucleotide sequence ID" value="NZ_CP042914.1"/>
</dbReference>
<dbReference type="Pfam" id="PF07963">
    <property type="entry name" value="N_methyl"/>
    <property type="match status" value="1"/>
</dbReference>
<organism evidence="2 3">
    <name type="scientific">Roseimaritima ulvae</name>
    <dbReference type="NCBI Taxonomy" id="980254"/>
    <lineage>
        <taxon>Bacteria</taxon>
        <taxon>Pseudomonadati</taxon>
        <taxon>Planctomycetota</taxon>
        <taxon>Planctomycetia</taxon>
        <taxon>Pirellulales</taxon>
        <taxon>Pirellulaceae</taxon>
        <taxon>Roseimaritima</taxon>
    </lineage>
</organism>
<accession>A0A5B9QK30</accession>
<dbReference type="EMBL" id="CP042914">
    <property type="protein sequence ID" value="QEG38082.1"/>
    <property type="molecule type" value="Genomic_DNA"/>
</dbReference>
<feature type="domain" description="DUF1559" evidence="1">
    <location>
        <begin position="44"/>
        <end position="317"/>
    </location>
</feature>
<dbReference type="PANTHER" id="PTHR30093">
    <property type="entry name" value="GENERAL SECRETION PATHWAY PROTEIN G"/>
    <property type="match status" value="1"/>
</dbReference>
<dbReference type="AlphaFoldDB" id="A0A5B9QK30"/>
<evidence type="ECO:0000313" key="2">
    <source>
        <dbReference type="EMBL" id="QEG38082.1"/>
    </source>
</evidence>